<name>A0A1C9JBV8_9CHLO</name>
<evidence type="ECO:0008006" key="4">
    <source>
        <dbReference type="Google" id="ProtNLM"/>
    </source>
</evidence>
<protein>
    <recommendedName>
        <fullName evidence="4">Ycf1</fullName>
    </recommendedName>
</protein>
<evidence type="ECO:0000256" key="1">
    <source>
        <dbReference type="SAM" id="MobiDB-lite"/>
    </source>
</evidence>
<feature type="transmembrane region" description="Helical" evidence="2">
    <location>
        <begin position="197"/>
        <end position="214"/>
    </location>
</feature>
<sequence>MSIILPIGEFIKNTNDVLNKVYEFPTHQAIGAVIKYFWNYLSTFKWIDYYAHFGLVLPKNTHSVFKDLINAPTPNLNLLLQTNTNVLSPLINGLNGFLNSFFLYLPISPVQFIWLRSVVIEGIWAAGAATFGLILGNLSFLGCCLFGLREIIYFWFGFEPLSYFLGVSLVFIVIFQITQRSRLVGPFRILKKSQKDFFNQLFQLFLINFALVWTDQSSLLPFLSNLCFQSGTNILDYDFDSNSIFYFEGILLGSFFWTFILGLFFTRLGNFLTRFTPFSYWIRGFHNFCLVGCLTLTLTSFGYYGIDYLFANPLGFVSVYEKSLFKTETPDAPAGRLGRFGAKSSMDTDLSLFDRARFGSGPSVELNFESLNYQEEYMWRTRVDRLSSRSVRKGKGILNKFLVARLGPAEEARQKERRRKKQDQQFHKFQKIQQKKKNQLSKSTNQPSKFEYTSPRFSLKEVNKDANVFSLDSYALKEDLFVEASALLERFLYDYLTKPGETKDPDVPDLPNYKMVHFSAFSEIMKFGFDIFSFFSTDIKSYADEDPIEYEMKEKYSENYIYRFLVNFDISNFLQGLPKHHRLTSQEEIELFKKRLALSEYLDSFRIYSKLNSYIGLVFQPLFCGPKSYSNRVYNQQFKGTLKIVERLFSIHLEDHQNIPTVETEEDSTPEEYKDLYLKIKKDPSVLKFDQPLYNSTKSTFPEARPSHISPLAHHLISIKKNSIKKKKKKKKINNKTYRKKLFVQETNPVPFFVAWNRKQRKFVVTNRLLTRRKTLDEFRFSREIESFFKKWNLKKTTQFKSSIKLVKRTWNPELSKFDEEFEKESKVYKTIRPLFFTTWPVKKKVLLKNPTLTRLYRTSKDMQSTNLFIYIEPEMLEEDIIYDKLPSIVDRITLSSQTKLQTSLAPRRGILVWPGPQPSLKIQQEKK</sequence>
<dbReference type="GeneID" id="29288839"/>
<feature type="transmembrane region" description="Helical" evidence="2">
    <location>
        <begin position="244"/>
        <end position="265"/>
    </location>
</feature>
<keyword evidence="3" id="KW-0150">Chloroplast</keyword>
<keyword evidence="2" id="KW-0472">Membrane</keyword>
<gene>
    <name evidence="3" type="primary">ycf1</name>
</gene>
<reference evidence="3" key="2">
    <citation type="submission" date="2016-08" db="EMBL/GenBank/DDBJ databases">
        <authorList>
            <person name="Seilhamer J.J."/>
        </authorList>
    </citation>
    <scope>NUCLEOTIDE SEQUENCE</scope>
</reference>
<feature type="transmembrane region" description="Helical" evidence="2">
    <location>
        <begin position="160"/>
        <end position="177"/>
    </location>
</feature>
<keyword evidence="3" id="KW-0934">Plastid</keyword>
<feature type="region of interest" description="Disordered" evidence="1">
    <location>
        <begin position="410"/>
        <end position="449"/>
    </location>
</feature>
<dbReference type="RefSeq" id="YP_009306418.1">
    <property type="nucleotide sequence ID" value="NC_031368.1"/>
</dbReference>
<feature type="transmembrane region" description="Helical" evidence="2">
    <location>
        <begin position="285"/>
        <end position="306"/>
    </location>
</feature>
<keyword evidence="2" id="KW-0812">Transmembrane</keyword>
<accession>A0A1C9JBV8</accession>
<feature type="transmembrane region" description="Helical" evidence="2">
    <location>
        <begin position="122"/>
        <end position="148"/>
    </location>
</feature>
<organism evidence="3">
    <name type="scientific">Caulerpa cliftonii</name>
    <dbReference type="NCBI Taxonomy" id="1004391"/>
    <lineage>
        <taxon>Eukaryota</taxon>
        <taxon>Viridiplantae</taxon>
        <taxon>Chlorophyta</taxon>
        <taxon>core chlorophytes</taxon>
        <taxon>Ulvophyceae</taxon>
        <taxon>TCBD clade</taxon>
        <taxon>Bryopsidales</taxon>
        <taxon>Halimedineae</taxon>
        <taxon>Caulerpaceae</taxon>
        <taxon>Caulerpa</taxon>
    </lineage>
</organism>
<evidence type="ECO:0000313" key="3">
    <source>
        <dbReference type="EMBL" id="AOP19322.1"/>
    </source>
</evidence>
<dbReference type="AlphaFoldDB" id="A0A1C9JBV8"/>
<geneLocation type="chloroplast" evidence="3"/>
<evidence type="ECO:0000256" key="2">
    <source>
        <dbReference type="SAM" id="Phobius"/>
    </source>
</evidence>
<dbReference type="EMBL" id="KX808498">
    <property type="protein sequence ID" value="AOP19322.1"/>
    <property type="molecule type" value="Genomic_DNA"/>
</dbReference>
<keyword evidence="2" id="KW-1133">Transmembrane helix</keyword>
<reference evidence="3" key="1">
    <citation type="journal article" date="2016" name="Genome Biol. Evol.">
        <title>Evolutionary Dynamics of Chloroplast Genomes in Low Light: A Case Study of the Endolithic Green Alga Ostreobium quekettii.</title>
        <authorList>
            <person name="R Marcelino V."/>
            <person name="Cremen M.C."/>
            <person name="Jackson C.J."/>
            <person name="Larkum A.A."/>
            <person name="Verbruggen H."/>
        </authorList>
    </citation>
    <scope>NUCLEOTIDE SEQUENCE</scope>
</reference>
<feature type="compositionally biased region" description="Basic residues" evidence="1">
    <location>
        <begin position="428"/>
        <end position="439"/>
    </location>
</feature>
<proteinExistence type="predicted"/>